<evidence type="ECO:0000256" key="1">
    <source>
        <dbReference type="SAM" id="MobiDB-lite"/>
    </source>
</evidence>
<feature type="compositionally biased region" description="Low complexity" evidence="1">
    <location>
        <begin position="141"/>
        <end position="154"/>
    </location>
</feature>
<reference evidence="2 3" key="1">
    <citation type="submission" date="2015-01" db="EMBL/GenBank/DDBJ databases">
        <title>Evolution of Trichinella species and genotypes.</title>
        <authorList>
            <person name="Korhonen P.K."/>
            <person name="Edoardo P."/>
            <person name="Giuseppe L.R."/>
            <person name="Gasser R.B."/>
        </authorList>
    </citation>
    <scope>NUCLEOTIDE SEQUENCE [LARGE SCALE GENOMIC DNA]</scope>
    <source>
        <strain evidence="2">ISS141</strain>
    </source>
</reference>
<evidence type="ECO:0000313" key="3">
    <source>
        <dbReference type="Proteomes" id="UP000054815"/>
    </source>
</evidence>
<comment type="caution">
    <text evidence="2">The sequence shown here is derived from an EMBL/GenBank/DDBJ whole genome shotgun (WGS) entry which is preliminary data.</text>
</comment>
<dbReference type="AlphaFoldDB" id="A0A0V0XXH9"/>
<accession>A0A0V0XXH9</accession>
<feature type="compositionally biased region" description="Polar residues" evidence="1">
    <location>
        <begin position="155"/>
        <end position="164"/>
    </location>
</feature>
<sequence>MNHTLRYERKSNLLNLIIQGLQQQFGAAFRLMEEAELAGILQLMLTLLWGDRQLVNLAKTNHLERLVSKVKDCVSDENNKHNARTIEAMLTNSGSLMMILMIPLAFRAGWCYVGVIRCDERHLCSEQMQPCKVNSQHHKMNTTNTTERSSPTTRQGTSSSLLDPTTNGSNTLCLLIAKHQVYIADAVGGPNEGSWTGALS</sequence>
<dbReference type="EMBL" id="JYDU01000103">
    <property type="protein sequence ID" value="KRX92769.1"/>
    <property type="molecule type" value="Genomic_DNA"/>
</dbReference>
<evidence type="ECO:0000313" key="2">
    <source>
        <dbReference type="EMBL" id="KRX92769.1"/>
    </source>
</evidence>
<proteinExistence type="predicted"/>
<organism evidence="2 3">
    <name type="scientific">Trichinella pseudospiralis</name>
    <name type="common">Parasitic roundworm</name>
    <dbReference type="NCBI Taxonomy" id="6337"/>
    <lineage>
        <taxon>Eukaryota</taxon>
        <taxon>Metazoa</taxon>
        <taxon>Ecdysozoa</taxon>
        <taxon>Nematoda</taxon>
        <taxon>Enoplea</taxon>
        <taxon>Dorylaimia</taxon>
        <taxon>Trichinellida</taxon>
        <taxon>Trichinellidae</taxon>
        <taxon>Trichinella</taxon>
    </lineage>
</organism>
<protein>
    <submittedName>
        <fullName evidence="2">Uncharacterized protein</fullName>
    </submittedName>
</protein>
<gene>
    <name evidence="2" type="ORF">T4E_11100</name>
</gene>
<dbReference type="STRING" id="6337.A0A0V0XXH9"/>
<name>A0A0V0XXH9_TRIPS</name>
<dbReference type="Proteomes" id="UP000054815">
    <property type="component" value="Unassembled WGS sequence"/>
</dbReference>
<feature type="region of interest" description="Disordered" evidence="1">
    <location>
        <begin position="135"/>
        <end position="164"/>
    </location>
</feature>